<dbReference type="InterPro" id="IPR053238">
    <property type="entry name" value="RING-H2_zinc_finger"/>
</dbReference>
<proteinExistence type="predicted"/>
<evidence type="ECO:0000256" key="6">
    <source>
        <dbReference type="SAM" id="SignalP"/>
    </source>
</evidence>
<dbReference type="InterPro" id="IPR001841">
    <property type="entry name" value="Znf_RING"/>
</dbReference>
<dbReference type="AlphaFoldDB" id="A0AAD3HEM5"/>
<sequence length="362" mass="40272">MQMKLLVVLHFFAASLDIFVSACEDLTLDSVSPWKDSAGDGCSWYATSDRCIRYGNSWENFGLVANEACCVCGGGTTRVTSSPRITMSPTSSPTPWGPYWNDNSSTEDEDDPTTTILALLGAVIGLWLFIGCVKVCAKNASQNSNNNAAPSTNLRTRPAQEPPQQTQHAASSIVDERDVRRQFILTNIIHKKVVTKSSQSNDDKPDNNVESAMTETSQDNSQSDDIDEGEVIFPHEAIIRERSERIASMRLSLNHEFGDEEQGGAIHNRKDDICIETLRSIRSEMNLHLDMESLDESLYSPKSCPICCEDYVKGDDVAWSKNEECCHAYHTDCIVPWLMDHDDCPMCRCVYVKEGESDEADC</sequence>
<dbReference type="PROSITE" id="PS50089">
    <property type="entry name" value="ZF_RING_2"/>
    <property type="match status" value="1"/>
</dbReference>
<keyword evidence="9" id="KW-1185">Reference proteome</keyword>
<evidence type="ECO:0000256" key="3">
    <source>
        <dbReference type="ARBA" id="ARBA00022833"/>
    </source>
</evidence>
<gene>
    <name evidence="8" type="ORF">CTEN210_17558</name>
</gene>
<evidence type="ECO:0000256" key="5">
    <source>
        <dbReference type="SAM" id="MobiDB-lite"/>
    </source>
</evidence>
<feature type="chain" id="PRO_5042045043" description="RING-type domain-containing protein" evidence="6">
    <location>
        <begin position="23"/>
        <end position="362"/>
    </location>
</feature>
<feature type="compositionally biased region" description="Polar residues" evidence="5">
    <location>
        <begin position="208"/>
        <end position="221"/>
    </location>
</feature>
<dbReference type="Gene3D" id="3.30.40.10">
    <property type="entry name" value="Zinc/RING finger domain, C3HC4 (zinc finger)"/>
    <property type="match status" value="1"/>
</dbReference>
<evidence type="ECO:0000256" key="4">
    <source>
        <dbReference type="PROSITE-ProRule" id="PRU00175"/>
    </source>
</evidence>
<evidence type="ECO:0000259" key="7">
    <source>
        <dbReference type="PROSITE" id="PS50089"/>
    </source>
</evidence>
<organism evidence="8 9">
    <name type="scientific">Chaetoceros tenuissimus</name>
    <dbReference type="NCBI Taxonomy" id="426638"/>
    <lineage>
        <taxon>Eukaryota</taxon>
        <taxon>Sar</taxon>
        <taxon>Stramenopiles</taxon>
        <taxon>Ochrophyta</taxon>
        <taxon>Bacillariophyta</taxon>
        <taxon>Coscinodiscophyceae</taxon>
        <taxon>Chaetocerotophycidae</taxon>
        <taxon>Chaetocerotales</taxon>
        <taxon>Chaetocerotaceae</taxon>
        <taxon>Chaetoceros</taxon>
    </lineage>
</organism>
<dbReference type="EMBL" id="BLLK01000069">
    <property type="protein sequence ID" value="GFH61082.1"/>
    <property type="molecule type" value="Genomic_DNA"/>
</dbReference>
<protein>
    <recommendedName>
        <fullName evidence="7">RING-type domain-containing protein</fullName>
    </recommendedName>
</protein>
<dbReference type="SUPFAM" id="SSF57850">
    <property type="entry name" value="RING/U-box"/>
    <property type="match status" value="1"/>
</dbReference>
<dbReference type="SMART" id="SM00184">
    <property type="entry name" value="RING"/>
    <property type="match status" value="1"/>
</dbReference>
<feature type="compositionally biased region" description="Low complexity" evidence="5">
    <location>
        <begin position="142"/>
        <end position="153"/>
    </location>
</feature>
<dbReference type="InterPro" id="IPR013083">
    <property type="entry name" value="Znf_RING/FYVE/PHD"/>
</dbReference>
<keyword evidence="6" id="KW-0732">Signal</keyword>
<evidence type="ECO:0000313" key="8">
    <source>
        <dbReference type="EMBL" id="GFH61082.1"/>
    </source>
</evidence>
<accession>A0AAD3HEM5</accession>
<dbReference type="PANTHER" id="PTHR14155:SF627">
    <property type="entry name" value="OS06G0192800 PROTEIN"/>
    <property type="match status" value="1"/>
</dbReference>
<keyword evidence="1" id="KW-0479">Metal-binding</keyword>
<comment type="caution">
    <text evidence="8">The sequence shown here is derived from an EMBL/GenBank/DDBJ whole genome shotgun (WGS) entry which is preliminary data.</text>
</comment>
<name>A0AAD3HEM5_9STRA</name>
<feature type="region of interest" description="Disordered" evidence="5">
    <location>
        <begin position="142"/>
        <end position="175"/>
    </location>
</feature>
<dbReference type="GO" id="GO:0008270">
    <property type="term" value="F:zinc ion binding"/>
    <property type="evidence" value="ECO:0007669"/>
    <property type="project" value="UniProtKB-KW"/>
</dbReference>
<keyword evidence="2 4" id="KW-0863">Zinc-finger</keyword>
<keyword evidence="3" id="KW-0862">Zinc</keyword>
<feature type="domain" description="RING-type" evidence="7">
    <location>
        <begin position="304"/>
        <end position="348"/>
    </location>
</feature>
<feature type="region of interest" description="Disordered" evidence="5">
    <location>
        <begin position="82"/>
        <end position="111"/>
    </location>
</feature>
<feature type="signal peptide" evidence="6">
    <location>
        <begin position="1"/>
        <end position="22"/>
    </location>
</feature>
<feature type="compositionally biased region" description="Polar residues" evidence="5">
    <location>
        <begin position="82"/>
        <end position="94"/>
    </location>
</feature>
<dbReference type="Pfam" id="PF13639">
    <property type="entry name" value="zf-RING_2"/>
    <property type="match status" value="1"/>
</dbReference>
<evidence type="ECO:0000313" key="9">
    <source>
        <dbReference type="Proteomes" id="UP001054902"/>
    </source>
</evidence>
<dbReference type="PANTHER" id="PTHR14155">
    <property type="entry name" value="RING FINGER DOMAIN-CONTAINING"/>
    <property type="match status" value="1"/>
</dbReference>
<reference evidence="8 9" key="1">
    <citation type="journal article" date="2021" name="Sci. Rep.">
        <title>The genome of the diatom Chaetoceros tenuissimus carries an ancient integrated fragment of an extant virus.</title>
        <authorList>
            <person name="Hongo Y."/>
            <person name="Kimura K."/>
            <person name="Takaki Y."/>
            <person name="Yoshida Y."/>
            <person name="Baba S."/>
            <person name="Kobayashi G."/>
            <person name="Nagasaki K."/>
            <person name="Hano T."/>
            <person name="Tomaru Y."/>
        </authorList>
    </citation>
    <scope>NUCLEOTIDE SEQUENCE [LARGE SCALE GENOMIC DNA]</scope>
    <source>
        <strain evidence="8 9">NIES-3715</strain>
    </source>
</reference>
<evidence type="ECO:0000256" key="2">
    <source>
        <dbReference type="ARBA" id="ARBA00022771"/>
    </source>
</evidence>
<dbReference type="Proteomes" id="UP001054902">
    <property type="component" value="Unassembled WGS sequence"/>
</dbReference>
<evidence type="ECO:0000256" key="1">
    <source>
        <dbReference type="ARBA" id="ARBA00022723"/>
    </source>
</evidence>
<feature type="region of interest" description="Disordered" evidence="5">
    <location>
        <begin position="194"/>
        <end position="229"/>
    </location>
</feature>